<evidence type="ECO:0000313" key="2">
    <source>
        <dbReference type="Proteomes" id="UP000789860"/>
    </source>
</evidence>
<dbReference type="EMBL" id="CAJVPM010008080">
    <property type="protein sequence ID" value="CAG8551703.1"/>
    <property type="molecule type" value="Genomic_DNA"/>
</dbReference>
<feature type="non-terminal residue" evidence="1">
    <location>
        <position position="1"/>
    </location>
</feature>
<evidence type="ECO:0000313" key="1">
    <source>
        <dbReference type="EMBL" id="CAG8551703.1"/>
    </source>
</evidence>
<sequence>TETYIKRINEAASSLKPNYDPITPKPDKYDSESWLNYNREMQDKITQEMINLNWIEFYNNMSRYITH</sequence>
<comment type="caution">
    <text evidence="1">The sequence shown here is derived from an EMBL/GenBank/DDBJ whole genome shotgun (WGS) entry which is preliminary data.</text>
</comment>
<keyword evidence="2" id="KW-1185">Reference proteome</keyword>
<protein>
    <submittedName>
        <fullName evidence="1">778_t:CDS:1</fullName>
    </submittedName>
</protein>
<accession>A0ACA9LVG1</accession>
<dbReference type="Proteomes" id="UP000789860">
    <property type="component" value="Unassembled WGS sequence"/>
</dbReference>
<proteinExistence type="predicted"/>
<reference evidence="1" key="1">
    <citation type="submission" date="2021-06" db="EMBL/GenBank/DDBJ databases">
        <authorList>
            <person name="Kallberg Y."/>
            <person name="Tangrot J."/>
            <person name="Rosling A."/>
        </authorList>
    </citation>
    <scope>NUCLEOTIDE SEQUENCE</scope>
    <source>
        <strain evidence="1">AU212A</strain>
    </source>
</reference>
<name>A0ACA9LVG1_9GLOM</name>
<organism evidence="1 2">
    <name type="scientific">Scutellospora calospora</name>
    <dbReference type="NCBI Taxonomy" id="85575"/>
    <lineage>
        <taxon>Eukaryota</taxon>
        <taxon>Fungi</taxon>
        <taxon>Fungi incertae sedis</taxon>
        <taxon>Mucoromycota</taxon>
        <taxon>Glomeromycotina</taxon>
        <taxon>Glomeromycetes</taxon>
        <taxon>Diversisporales</taxon>
        <taxon>Gigasporaceae</taxon>
        <taxon>Scutellospora</taxon>
    </lineage>
</organism>
<gene>
    <name evidence="1" type="ORF">SCALOS_LOCUS5203</name>
</gene>